<comment type="caution">
    <text evidence="6">The sequence shown here is derived from an EMBL/GenBank/DDBJ whole genome shotgun (WGS) entry which is preliminary data.</text>
</comment>
<dbReference type="Gene3D" id="2.30.30.40">
    <property type="entry name" value="SH3 Domains"/>
    <property type="match status" value="1"/>
</dbReference>
<dbReference type="InterPro" id="IPR000064">
    <property type="entry name" value="NLP_P60_dom"/>
</dbReference>
<evidence type="ECO:0000256" key="3">
    <source>
        <dbReference type="ARBA" id="ARBA00022801"/>
    </source>
</evidence>
<name>C2CFV4_9FIRM</name>
<sequence>MGSVKAMIDYAKSRWHVPEYVMGGGRIGKEASYNSATDDCSSFVYKCLKKGKFIPETMWNGSTEDLFRLAREGKYLKEISYNEVREGDIFVKGVEGGSGGEYGHTGIFLRKGEIIHCNAGLNWTVTTNNENEGYWYYLDDSYYPVRYFRPIGAVEESKPKQKTTSSTKWHKVKDEDWHGFTTTVCNVRAYPSTDAPIVAQYGAWENIYYDSVYEENGYRWISYIGDESGERRYVAYRCTSGDTTPWILF</sequence>
<dbReference type="GO" id="GO:0006508">
    <property type="term" value="P:proteolysis"/>
    <property type="evidence" value="ECO:0007669"/>
    <property type="project" value="UniProtKB-KW"/>
</dbReference>
<dbReference type="SUPFAM" id="SSF54001">
    <property type="entry name" value="Cysteine proteinases"/>
    <property type="match status" value="1"/>
</dbReference>
<dbReference type="SMART" id="SM00287">
    <property type="entry name" value="SH3b"/>
    <property type="match status" value="1"/>
</dbReference>
<keyword evidence="4" id="KW-0788">Thiol protease</keyword>
<dbReference type="InterPro" id="IPR008044">
    <property type="entry name" value="Phage_lysin"/>
</dbReference>
<evidence type="ECO:0000313" key="6">
    <source>
        <dbReference type="EMBL" id="EEI83482.1"/>
    </source>
</evidence>
<dbReference type="AlphaFoldDB" id="C2CFV4"/>
<evidence type="ECO:0000256" key="2">
    <source>
        <dbReference type="ARBA" id="ARBA00022670"/>
    </source>
</evidence>
<dbReference type="Pfam" id="PF05382">
    <property type="entry name" value="Amidase_5"/>
    <property type="match status" value="1"/>
</dbReference>
<dbReference type="Gene3D" id="3.90.1720.10">
    <property type="entry name" value="endopeptidase domain like (from Nostoc punctiforme)"/>
    <property type="match status" value="1"/>
</dbReference>
<evidence type="ECO:0000256" key="1">
    <source>
        <dbReference type="ARBA" id="ARBA00007074"/>
    </source>
</evidence>
<gene>
    <name evidence="6" type="ORF">HMPREF0077_0364</name>
</gene>
<evidence type="ECO:0000256" key="4">
    <source>
        <dbReference type="ARBA" id="ARBA00022807"/>
    </source>
</evidence>
<dbReference type="eggNOG" id="COG0791">
    <property type="taxonomic scope" value="Bacteria"/>
</dbReference>
<accession>C2CFV4</accession>
<evidence type="ECO:0000259" key="5">
    <source>
        <dbReference type="PROSITE" id="PS51935"/>
    </source>
</evidence>
<dbReference type="GO" id="GO:0008234">
    <property type="term" value="F:cysteine-type peptidase activity"/>
    <property type="evidence" value="ECO:0007669"/>
    <property type="project" value="UniProtKB-KW"/>
</dbReference>
<organism evidence="6 7">
    <name type="scientific">Anaerococcus tetradius ATCC 35098</name>
    <dbReference type="NCBI Taxonomy" id="525255"/>
    <lineage>
        <taxon>Bacteria</taxon>
        <taxon>Bacillati</taxon>
        <taxon>Bacillota</taxon>
        <taxon>Tissierellia</taxon>
        <taxon>Tissierellales</taxon>
        <taxon>Peptoniphilaceae</taxon>
        <taxon>Anaerococcus</taxon>
    </lineage>
</organism>
<dbReference type="Pfam" id="PF08460">
    <property type="entry name" value="SH3_5"/>
    <property type="match status" value="1"/>
</dbReference>
<dbReference type="InterPro" id="IPR038765">
    <property type="entry name" value="Papain-like_cys_pep_sf"/>
</dbReference>
<dbReference type="InterPro" id="IPR003646">
    <property type="entry name" value="SH3-like_bac-type"/>
</dbReference>
<keyword evidence="2" id="KW-0645">Protease</keyword>
<protein>
    <submittedName>
        <fullName evidence="6">SH3 domain protein</fullName>
    </submittedName>
</protein>
<proteinExistence type="inferred from homology"/>
<feature type="domain" description="NlpC/P60" evidence="5">
    <location>
        <begin position="1"/>
        <end position="146"/>
    </location>
</feature>
<reference evidence="6 7" key="1">
    <citation type="submission" date="2009-01" db="EMBL/GenBank/DDBJ databases">
        <authorList>
            <person name="Qin X."/>
            <person name="Bachman B."/>
            <person name="Battles P."/>
            <person name="Bell A."/>
            <person name="Bess C."/>
            <person name="Bickham C."/>
            <person name="Chaboub L."/>
            <person name="Chen D."/>
            <person name="Coyle M."/>
            <person name="Deiros D.R."/>
            <person name="Dinh H."/>
            <person name="Forbes L."/>
            <person name="Fowler G."/>
            <person name="Francisco L."/>
            <person name="Fu Q."/>
            <person name="Gubbala S."/>
            <person name="Hale W."/>
            <person name="Han Y."/>
            <person name="Hemphill L."/>
            <person name="Highlander S.K."/>
            <person name="Hirani K."/>
            <person name="Hogues M."/>
            <person name="Jackson L."/>
            <person name="Jakkamsetti A."/>
            <person name="Javaid M."/>
            <person name="Jiang H."/>
            <person name="Korchina V."/>
            <person name="Kovar C."/>
            <person name="Lara F."/>
            <person name="Lee S."/>
            <person name="Mata R."/>
            <person name="Mathew T."/>
            <person name="Moen C."/>
            <person name="Morales K."/>
            <person name="Munidasa M."/>
            <person name="Nazareth L."/>
            <person name="Ngo R."/>
            <person name="Nguyen L."/>
            <person name="Okwuonu G."/>
            <person name="Ongeri F."/>
            <person name="Patil S."/>
            <person name="Petrosino J."/>
            <person name="Pham C."/>
            <person name="Pham P."/>
            <person name="Pu L.-L."/>
            <person name="Puazo M."/>
            <person name="Raj R."/>
            <person name="Reid J."/>
            <person name="Rouhana J."/>
            <person name="Saada N."/>
            <person name="Shang Y."/>
            <person name="Simmons D."/>
            <person name="Thornton R."/>
            <person name="Warren J."/>
            <person name="Weissenberger G."/>
            <person name="Zhang J."/>
            <person name="Zhang L."/>
            <person name="Zhou C."/>
            <person name="Zhu D."/>
            <person name="Muzny D."/>
            <person name="Worley K."/>
            <person name="Gibbs R."/>
        </authorList>
    </citation>
    <scope>NUCLEOTIDE SEQUENCE [LARGE SCALE GENOMIC DNA]</scope>
    <source>
        <strain evidence="6 7">ATCC 35098</strain>
    </source>
</reference>
<dbReference type="Proteomes" id="UP000003744">
    <property type="component" value="Unassembled WGS sequence"/>
</dbReference>
<keyword evidence="3" id="KW-0378">Hydrolase</keyword>
<dbReference type="EMBL" id="ACGC01000014">
    <property type="protein sequence ID" value="EEI83482.1"/>
    <property type="molecule type" value="Genomic_DNA"/>
</dbReference>
<dbReference type="RefSeq" id="WP_004836060.1">
    <property type="nucleotide sequence ID" value="NZ_GG666295.1"/>
</dbReference>
<evidence type="ECO:0000313" key="7">
    <source>
        <dbReference type="Proteomes" id="UP000003744"/>
    </source>
</evidence>
<dbReference type="PROSITE" id="PS51935">
    <property type="entry name" value="NLPC_P60"/>
    <property type="match status" value="1"/>
</dbReference>
<dbReference type="HOGENOM" id="CLU_1092985_0_0_9"/>
<comment type="similarity">
    <text evidence="1">Belongs to the peptidase C40 family.</text>
</comment>